<dbReference type="OrthoDB" id="1334205at2759"/>
<dbReference type="PANTHER" id="PTHR43863">
    <property type="entry name" value="HYDROLASE, PUTATIVE (AFU_ORTHOLOGUE AFUA_1G03140)-RELATED"/>
    <property type="match status" value="1"/>
</dbReference>
<dbReference type="GO" id="GO:0016787">
    <property type="term" value="F:hydrolase activity"/>
    <property type="evidence" value="ECO:0007669"/>
    <property type="project" value="UniProtKB-KW"/>
</dbReference>
<name>A0A0S4J4E4_BODSA</name>
<sequence>MQFGSFSGVLRIHDRGMSAGSCYPNCAYVNIWQLPYVYFDAIRDAMQRRVALLPYMYTEMRRGHDTGVTMVYPMYYDWPAETNAYLMGPNGVHAQYMFGPNMLVAPICVQGDSNMIATKTIWLPPVTWYDDTFGELIQGGSTITRSYDLSEIPIFIRAGSIIPRVPNPQTVGLGTQSFTNLDIYIYPGNTSASYELYEDNTETLDYLRGSFTTQTYSYTRSGTTGITVTIGATVGAYTGQLTQRYIRVFLVGSMPIATASVDSQNIPASRFPQPSVKWMSPLNRCR</sequence>
<dbReference type="Pfam" id="PF21365">
    <property type="entry name" value="Glyco_hydro_31_3rd"/>
    <property type="match status" value="1"/>
</dbReference>
<evidence type="ECO:0000259" key="1">
    <source>
        <dbReference type="Pfam" id="PF17137"/>
    </source>
</evidence>
<reference evidence="4" key="1">
    <citation type="submission" date="2015-09" db="EMBL/GenBank/DDBJ databases">
        <authorList>
            <consortium name="Pathogen Informatics"/>
        </authorList>
    </citation>
    <scope>NUCLEOTIDE SEQUENCE [LARGE SCALE GENOMIC DNA]</scope>
    <source>
        <strain evidence="4">Lake Konstanz</strain>
    </source>
</reference>
<feature type="domain" description="DUF5110" evidence="1">
    <location>
        <begin position="181"/>
        <end position="252"/>
    </location>
</feature>
<dbReference type="InterPro" id="IPR033403">
    <property type="entry name" value="DUF5110"/>
</dbReference>
<dbReference type="Pfam" id="PF17137">
    <property type="entry name" value="DUF5110"/>
    <property type="match status" value="1"/>
</dbReference>
<gene>
    <name evidence="3" type="ORF">BSAL_87130</name>
</gene>
<dbReference type="PANTHER" id="PTHR43863:SF2">
    <property type="entry name" value="MALTASE-GLUCOAMYLASE"/>
    <property type="match status" value="1"/>
</dbReference>
<dbReference type="Gene3D" id="3.20.20.80">
    <property type="entry name" value="Glycosidases"/>
    <property type="match status" value="1"/>
</dbReference>
<organism evidence="3 4">
    <name type="scientific">Bodo saltans</name>
    <name type="common">Flagellated protozoan</name>
    <dbReference type="NCBI Taxonomy" id="75058"/>
    <lineage>
        <taxon>Eukaryota</taxon>
        <taxon>Discoba</taxon>
        <taxon>Euglenozoa</taxon>
        <taxon>Kinetoplastea</taxon>
        <taxon>Metakinetoplastina</taxon>
        <taxon>Eubodonida</taxon>
        <taxon>Bodonidae</taxon>
        <taxon>Bodo</taxon>
    </lineage>
</organism>
<dbReference type="InterPro" id="IPR048395">
    <property type="entry name" value="Glyco_hydro_31_C"/>
</dbReference>
<keyword evidence="3" id="KW-0378">Hydrolase</keyword>
<evidence type="ECO:0000313" key="3">
    <source>
        <dbReference type="EMBL" id="CUG82484.1"/>
    </source>
</evidence>
<protein>
    <submittedName>
        <fullName evidence="3">Glycoside hydrolase family 31, putative</fullName>
    </submittedName>
</protein>
<dbReference type="VEuPathDB" id="TriTrypDB:BSAL_87130"/>
<dbReference type="InterPro" id="IPR051816">
    <property type="entry name" value="Glycosyl_Hydrolase_31"/>
</dbReference>
<evidence type="ECO:0000259" key="2">
    <source>
        <dbReference type="Pfam" id="PF21365"/>
    </source>
</evidence>
<proteinExistence type="predicted"/>
<accession>A0A0S4J4E4</accession>
<feature type="domain" description="Glycosyl hydrolase family 31 C-terminal" evidence="2">
    <location>
        <begin position="67"/>
        <end position="162"/>
    </location>
</feature>
<dbReference type="Proteomes" id="UP000051952">
    <property type="component" value="Unassembled WGS sequence"/>
</dbReference>
<evidence type="ECO:0000313" key="4">
    <source>
        <dbReference type="Proteomes" id="UP000051952"/>
    </source>
</evidence>
<dbReference type="SUPFAM" id="SSF51011">
    <property type="entry name" value="Glycosyl hydrolase domain"/>
    <property type="match status" value="1"/>
</dbReference>
<keyword evidence="4" id="KW-1185">Reference proteome</keyword>
<dbReference type="EMBL" id="CYKH01001077">
    <property type="protein sequence ID" value="CUG82484.1"/>
    <property type="molecule type" value="Genomic_DNA"/>
</dbReference>
<dbReference type="AlphaFoldDB" id="A0A0S4J4E4"/>
<dbReference type="Gene3D" id="2.60.40.1180">
    <property type="entry name" value="Golgi alpha-mannosidase II"/>
    <property type="match status" value="2"/>
</dbReference>
<dbReference type="InterPro" id="IPR013780">
    <property type="entry name" value="Glyco_hydro_b"/>
</dbReference>